<evidence type="ECO:0000256" key="1">
    <source>
        <dbReference type="ARBA" id="ARBA00001974"/>
    </source>
</evidence>
<reference evidence="7" key="1">
    <citation type="journal article" date="2020" name="Stud. Mycol.">
        <title>101 Dothideomycetes genomes: a test case for predicting lifestyles and emergence of pathogens.</title>
        <authorList>
            <person name="Haridas S."/>
            <person name="Albert R."/>
            <person name="Binder M."/>
            <person name="Bloem J."/>
            <person name="Labutti K."/>
            <person name="Salamov A."/>
            <person name="Andreopoulos B."/>
            <person name="Baker S."/>
            <person name="Barry K."/>
            <person name="Bills G."/>
            <person name="Bluhm B."/>
            <person name="Cannon C."/>
            <person name="Castanera R."/>
            <person name="Culley D."/>
            <person name="Daum C."/>
            <person name="Ezra D."/>
            <person name="Gonzalez J."/>
            <person name="Henrissat B."/>
            <person name="Kuo A."/>
            <person name="Liang C."/>
            <person name="Lipzen A."/>
            <person name="Lutzoni F."/>
            <person name="Magnuson J."/>
            <person name="Mondo S."/>
            <person name="Nolan M."/>
            <person name="Ohm R."/>
            <person name="Pangilinan J."/>
            <person name="Park H.-J."/>
            <person name="Ramirez L."/>
            <person name="Alfaro M."/>
            <person name="Sun H."/>
            <person name="Tritt A."/>
            <person name="Yoshinaga Y."/>
            <person name="Zwiers L.-H."/>
            <person name="Turgeon B."/>
            <person name="Goodwin S."/>
            <person name="Spatafora J."/>
            <person name="Crous P."/>
            <person name="Grigoriev I."/>
        </authorList>
    </citation>
    <scope>NUCLEOTIDE SEQUENCE</scope>
    <source>
        <strain evidence="7">CBS 122681</strain>
    </source>
</reference>
<dbReference type="SUPFAM" id="SSF51905">
    <property type="entry name" value="FAD/NAD(P)-binding domain"/>
    <property type="match status" value="2"/>
</dbReference>
<keyword evidence="3" id="KW-0274">FAD</keyword>
<sequence>MNGHAAANGHANGHVATTHNYDVVVVGAGISGINAGYRIQSNLPNSTYTILEGRHDLGGTWSLFKYPGIRSDSDLHTFGFPFNPWEKPNPIATGESIHEYMTETASKFGIDKHINYNHKVTSANWSSEEQRWQLEVDHHGTRKVYYAKFVIMGTGYYNYDKPLDAKIPGLENFEGQTVHPQFWPEGMDYKGKKMVIIGSGATTITIVPAVVDGGVGQVTMLQRSPSYVANSPQKKIGDKSWYDYLPRWIALRIVRIQFIMIPYLFYLFCQTFPNAARKMLTKEAQKQLPPDFKVDPHFKPVYNPWDQRLCFCPDGDFFKCFESGRAQVVTDTIKRVVKDGIELDSGGKLDADIIVTATGLNVQLCGNIQLTVDKQPVDYPSRFLWRTTMISGVPNLAIVIGYVNASWTLGSDAAARLITRLIKYMKDNKYTNATPRIKPEETKNPRLPLNLTSTYLKKSVDTMPKAGSTGPWKPRENYPRDNWIANRGDLTEGMEFGRVST</sequence>
<comment type="cofactor">
    <cofactor evidence="1">
        <name>FAD</name>
        <dbReference type="ChEBI" id="CHEBI:57692"/>
    </cofactor>
</comment>
<dbReference type="AlphaFoldDB" id="A0A6A6SQE9"/>
<keyword evidence="4" id="KW-0521">NADP</keyword>
<keyword evidence="2" id="KW-0285">Flavoprotein</keyword>
<keyword evidence="5" id="KW-0560">Oxidoreductase</keyword>
<evidence type="ECO:0000256" key="3">
    <source>
        <dbReference type="ARBA" id="ARBA00022827"/>
    </source>
</evidence>
<dbReference type="Pfam" id="PF00743">
    <property type="entry name" value="FMO-like"/>
    <property type="match status" value="1"/>
</dbReference>
<evidence type="ECO:0000256" key="6">
    <source>
        <dbReference type="ARBA" id="ARBA00023033"/>
    </source>
</evidence>
<evidence type="ECO:0000256" key="2">
    <source>
        <dbReference type="ARBA" id="ARBA00022630"/>
    </source>
</evidence>
<dbReference type="Proteomes" id="UP000799324">
    <property type="component" value="Unassembled WGS sequence"/>
</dbReference>
<evidence type="ECO:0000256" key="5">
    <source>
        <dbReference type="ARBA" id="ARBA00023002"/>
    </source>
</evidence>
<dbReference type="EMBL" id="MU004476">
    <property type="protein sequence ID" value="KAF2649860.1"/>
    <property type="molecule type" value="Genomic_DNA"/>
</dbReference>
<dbReference type="FunFam" id="3.50.50.60:FF:000228">
    <property type="entry name" value="FAD-containing monooxygenase EthA"/>
    <property type="match status" value="1"/>
</dbReference>
<dbReference type="GO" id="GO:0050660">
    <property type="term" value="F:flavin adenine dinucleotide binding"/>
    <property type="evidence" value="ECO:0007669"/>
    <property type="project" value="InterPro"/>
</dbReference>
<dbReference type="OrthoDB" id="66881at2759"/>
<name>A0A6A6SQE9_9PLEO</name>
<evidence type="ECO:0000313" key="8">
    <source>
        <dbReference type="Proteomes" id="UP000799324"/>
    </source>
</evidence>
<gene>
    <name evidence="7" type="ORF">K491DRAFT_668202</name>
</gene>
<dbReference type="PANTHER" id="PTHR43872">
    <property type="entry name" value="MONOOXYGENASE, PUTATIVE (AFU_ORTHOLOGUE AFUA_8G02570)-RELATED"/>
    <property type="match status" value="1"/>
</dbReference>
<dbReference type="InterPro" id="IPR020946">
    <property type="entry name" value="Flavin_mOase-like"/>
</dbReference>
<dbReference type="InterPro" id="IPR051820">
    <property type="entry name" value="FAD-binding_MO"/>
</dbReference>
<evidence type="ECO:0000313" key="7">
    <source>
        <dbReference type="EMBL" id="KAF2649860.1"/>
    </source>
</evidence>
<dbReference type="GO" id="GO:0050661">
    <property type="term" value="F:NADP binding"/>
    <property type="evidence" value="ECO:0007669"/>
    <property type="project" value="InterPro"/>
</dbReference>
<accession>A0A6A6SQE9</accession>
<organism evidence="7 8">
    <name type="scientific">Lophiostoma macrostomum CBS 122681</name>
    <dbReference type="NCBI Taxonomy" id="1314788"/>
    <lineage>
        <taxon>Eukaryota</taxon>
        <taxon>Fungi</taxon>
        <taxon>Dikarya</taxon>
        <taxon>Ascomycota</taxon>
        <taxon>Pezizomycotina</taxon>
        <taxon>Dothideomycetes</taxon>
        <taxon>Pleosporomycetidae</taxon>
        <taxon>Pleosporales</taxon>
        <taxon>Lophiostomataceae</taxon>
        <taxon>Lophiostoma</taxon>
    </lineage>
</organism>
<proteinExistence type="predicted"/>
<dbReference type="InterPro" id="IPR036188">
    <property type="entry name" value="FAD/NAD-bd_sf"/>
</dbReference>
<dbReference type="GO" id="GO:0004499">
    <property type="term" value="F:N,N-dimethylaniline monooxygenase activity"/>
    <property type="evidence" value="ECO:0007669"/>
    <property type="project" value="InterPro"/>
</dbReference>
<evidence type="ECO:0000256" key="4">
    <source>
        <dbReference type="ARBA" id="ARBA00022857"/>
    </source>
</evidence>
<keyword evidence="6" id="KW-0503">Monooxygenase</keyword>
<protein>
    <submittedName>
        <fullName evidence="7">FAD/NAD(P)-binding domain-containing protein</fullName>
    </submittedName>
</protein>
<dbReference type="Gene3D" id="3.50.50.60">
    <property type="entry name" value="FAD/NAD(P)-binding domain"/>
    <property type="match status" value="2"/>
</dbReference>
<dbReference type="PANTHER" id="PTHR43872:SF1">
    <property type="entry name" value="MONOOXYGENASE, PUTATIVE (AFU_ORTHOLOGUE AFUA_8G02570)-RELATED"/>
    <property type="match status" value="1"/>
</dbReference>
<keyword evidence="8" id="KW-1185">Reference proteome</keyword>